<dbReference type="Proteomes" id="UP000005408">
    <property type="component" value="Unassembled WGS sequence"/>
</dbReference>
<keyword evidence="3" id="KW-1185">Reference proteome</keyword>
<evidence type="ECO:0000256" key="1">
    <source>
        <dbReference type="SAM" id="MobiDB-lite"/>
    </source>
</evidence>
<sequence length="667" mass="75667">MARQTLEKRVLGRRERPLAIARKTPKFQRLNGWDLPVGNDPLDIVAWTSLQTALHSKKDRKKSKSPAEDLTHKHVPNYRCSALEEPTEFERNSLHRRLFVKEATATEQSQVRPIKRSKTTLSLTTVRTNQSTVLQKVVDVTEESYKETTKSRDDIDVLTRVVEKELESKNETVPKRSRSVPVPFIPDRSEQGPSFRRLLYYARKYGSKDGPVEEEDEGYGSKTPSAEDKDVTSLFEGFSAQSFREASLDNNGHMEKGKKFAKFLYTHQIPRATSLFEESEDDRANRFGRQSLKYYKTGYVEEKESLFVRRMLTRSHTSVGQYESSSFHNIKDMKPAIVPRKITIQNAQEDETTPRGEQPAAALEKKTFYEPHKTVVKQNAFAQSQSDRPQYPVNCTSPEFKFAHLPQRPTSKKQQRDANPSSNTRKGLTESAKKRRTPSFELFRAHTSVCMPLGDLLPAVDRSLKKVSASKSKQNQASQVSQSMPESLSSILSVRKSYDEVQQAGLEYIMNKHGKGIVSPPFRNSNATTNTEPTTNVKPMLEKPVKPQNTTPSRISLDDFASVSSLSTSREENKAKPTPATSNTPSKQREGVPSLALSMSGIDIEIKHGIIDKNLKAIGKVRFTAHPDKDTKKKLRDAFSRFYNKQPYGANSPDNNWTEELKFMWNT</sequence>
<name>A0A8W8LXK0_MAGGI</name>
<protein>
    <submittedName>
        <fullName evidence="2">Uncharacterized protein</fullName>
    </submittedName>
</protein>
<feature type="compositionally biased region" description="Polar residues" evidence="1">
    <location>
        <begin position="417"/>
        <end position="426"/>
    </location>
</feature>
<dbReference type="AlphaFoldDB" id="A0A8W8LXK0"/>
<dbReference type="OrthoDB" id="6127644at2759"/>
<feature type="region of interest" description="Disordered" evidence="1">
    <location>
        <begin position="467"/>
        <end position="486"/>
    </location>
</feature>
<feature type="region of interest" description="Disordered" evidence="1">
    <location>
        <begin position="403"/>
        <end position="439"/>
    </location>
</feature>
<dbReference type="EnsemblMetazoa" id="G3021.2">
    <property type="protein sequence ID" value="G3021.2:cds"/>
    <property type="gene ID" value="G3021"/>
</dbReference>
<organism evidence="2 3">
    <name type="scientific">Magallana gigas</name>
    <name type="common">Pacific oyster</name>
    <name type="synonym">Crassostrea gigas</name>
    <dbReference type="NCBI Taxonomy" id="29159"/>
    <lineage>
        <taxon>Eukaryota</taxon>
        <taxon>Metazoa</taxon>
        <taxon>Spiralia</taxon>
        <taxon>Lophotrochozoa</taxon>
        <taxon>Mollusca</taxon>
        <taxon>Bivalvia</taxon>
        <taxon>Autobranchia</taxon>
        <taxon>Pteriomorphia</taxon>
        <taxon>Ostreida</taxon>
        <taxon>Ostreoidea</taxon>
        <taxon>Ostreidae</taxon>
        <taxon>Magallana</taxon>
    </lineage>
</organism>
<evidence type="ECO:0000313" key="3">
    <source>
        <dbReference type="Proteomes" id="UP000005408"/>
    </source>
</evidence>
<evidence type="ECO:0000313" key="2">
    <source>
        <dbReference type="EnsemblMetazoa" id="G3021.2:cds"/>
    </source>
</evidence>
<feature type="region of interest" description="Disordered" evidence="1">
    <location>
        <begin position="515"/>
        <end position="593"/>
    </location>
</feature>
<feature type="compositionally biased region" description="Low complexity" evidence="1">
    <location>
        <begin position="467"/>
        <end position="483"/>
    </location>
</feature>
<proteinExistence type="predicted"/>
<reference evidence="2" key="1">
    <citation type="submission" date="2022-08" db="UniProtKB">
        <authorList>
            <consortium name="EnsemblMetazoa"/>
        </authorList>
    </citation>
    <scope>IDENTIFICATION</scope>
    <source>
        <strain evidence="2">05x7-T-G4-1.051#20</strain>
    </source>
</reference>
<feature type="compositionally biased region" description="Polar residues" evidence="1">
    <location>
        <begin position="522"/>
        <end position="537"/>
    </location>
</feature>
<accession>A0A8W8LXK0</accession>